<evidence type="ECO:0000256" key="1">
    <source>
        <dbReference type="ARBA" id="ARBA00004123"/>
    </source>
</evidence>
<dbReference type="SUPFAM" id="SSF57701">
    <property type="entry name" value="Zn2/Cys6 DNA-binding domain"/>
    <property type="match status" value="1"/>
</dbReference>
<dbReference type="STRING" id="1073090.A0A1L9S9Y4"/>
<evidence type="ECO:0000313" key="9">
    <source>
        <dbReference type="Proteomes" id="UP000184188"/>
    </source>
</evidence>
<reference evidence="9" key="1">
    <citation type="journal article" date="2017" name="Genome Biol.">
        <title>Comparative genomics reveals high biological diversity and specific adaptations in the industrially and medically important fungal genus Aspergillus.</title>
        <authorList>
            <person name="de Vries R.P."/>
            <person name="Riley R."/>
            <person name="Wiebenga A."/>
            <person name="Aguilar-Osorio G."/>
            <person name="Amillis S."/>
            <person name="Uchima C.A."/>
            <person name="Anderluh G."/>
            <person name="Asadollahi M."/>
            <person name="Askin M."/>
            <person name="Barry K."/>
            <person name="Battaglia E."/>
            <person name="Bayram O."/>
            <person name="Benocci T."/>
            <person name="Braus-Stromeyer S.A."/>
            <person name="Caldana C."/>
            <person name="Canovas D."/>
            <person name="Cerqueira G.C."/>
            <person name="Chen F."/>
            <person name="Chen W."/>
            <person name="Choi C."/>
            <person name="Clum A."/>
            <person name="Dos Santos R.A."/>
            <person name="Damasio A.R."/>
            <person name="Diallinas G."/>
            <person name="Emri T."/>
            <person name="Fekete E."/>
            <person name="Flipphi M."/>
            <person name="Freyberg S."/>
            <person name="Gallo A."/>
            <person name="Gournas C."/>
            <person name="Habgood R."/>
            <person name="Hainaut M."/>
            <person name="Harispe M.L."/>
            <person name="Henrissat B."/>
            <person name="Hilden K.S."/>
            <person name="Hope R."/>
            <person name="Hossain A."/>
            <person name="Karabika E."/>
            <person name="Karaffa L."/>
            <person name="Karanyi Z."/>
            <person name="Krasevec N."/>
            <person name="Kuo A."/>
            <person name="Kusch H."/>
            <person name="LaButti K."/>
            <person name="Lagendijk E.L."/>
            <person name="Lapidus A."/>
            <person name="Levasseur A."/>
            <person name="Lindquist E."/>
            <person name="Lipzen A."/>
            <person name="Logrieco A.F."/>
            <person name="MacCabe A."/>
            <person name="Maekelae M.R."/>
            <person name="Malavazi I."/>
            <person name="Melin P."/>
            <person name="Meyer V."/>
            <person name="Mielnichuk N."/>
            <person name="Miskei M."/>
            <person name="Molnar A.P."/>
            <person name="Mule G."/>
            <person name="Ngan C.Y."/>
            <person name="Orejas M."/>
            <person name="Orosz E."/>
            <person name="Ouedraogo J.P."/>
            <person name="Overkamp K.M."/>
            <person name="Park H.-S."/>
            <person name="Perrone G."/>
            <person name="Piumi F."/>
            <person name="Punt P.J."/>
            <person name="Ram A.F."/>
            <person name="Ramon A."/>
            <person name="Rauscher S."/>
            <person name="Record E."/>
            <person name="Riano-Pachon D.M."/>
            <person name="Robert V."/>
            <person name="Roehrig J."/>
            <person name="Ruller R."/>
            <person name="Salamov A."/>
            <person name="Salih N.S."/>
            <person name="Samson R.A."/>
            <person name="Sandor E."/>
            <person name="Sanguinetti M."/>
            <person name="Schuetze T."/>
            <person name="Sepcic K."/>
            <person name="Shelest E."/>
            <person name="Sherlock G."/>
            <person name="Sophianopoulou V."/>
            <person name="Squina F.M."/>
            <person name="Sun H."/>
            <person name="Susca A."/>
            <person name="Todd R.B."/>
            <person name="Tsang A."/>
            <person name="Unkles S.E."/>
            <person name="van de Wiele N."/>
            <person name="van Rossen-Uffink D."/>
            <person name="Oliveira J.V."/>
            <person name="Vesth T.C."/>
            <person name="Visser J."/>
            <person name="Yu J.-H."/>
            <person name="Zhou M."/>
            <person name="Andersen M.R."/>
            <person name="Archer D.B."/>
            <person name="Baker S.E."/>
            <person name="Benoit I."/>
            <person name="Brakhage A.A."/>
            <person name="Braus G.H."/>
            <person name="Fischer R."/>
            <person name="Frisvad J.C."/>
            <person name="Goldman G.H."/>
            <person name="Houbraken J."/>
            <person name="Oakley B."/>
            <person name="Pocsi I."/>
            <person name="Scazzocchio C."/>
            <person name="Seiboth B."/>
            <person name="vanKuyk P.A."/>
            <person name="Wortman J."/>
            <person name="Dyer P.S."/>
            <person name="Grigoriev I.V."/>
        </authorList>
    </citation>
    <scope>NUCLEOTIDE SEQUENCE [LARGE SCALE GENOMIC DNA]</scope>
    <source>
        <strain evidence="9">CBS 506.65</strain>
    </source>
</reference>
<name>A0A1L9S9Y4_9EURO</name>
<keyword evidence="4" id="KW-0804">Transcription</keyword>
<comment type="subcellular location">
    <subcellularLocation>
        <location evidence="1">Nucleus</location>
    </subcellularLocation>
</comment>
<dbReference type="Proteomes" id="UP000184188">
    <property type="component" value="Unassembled WGS sequence"/>
</dbReference>
<feature type="region of interest" description="Disordered" evidence="6">
    <location>
        <begin position="72"/>
        <end position="95"/>
    </location>
</feature>
<evidence type="ECO:0000256" key="2">
    <source>
        <dbReference type="ARBA" id="ARBA00023015"/>
    </source>
</evidence>
<sequence>MPRRRAADREGPVNTRTRSGCQGCRASRVRCDESKPACGRCRRRGLECSTQVVMKWESEFASRGLAFGRAGVWSKQTPGGSSKRPSRSPSSPTQKEQEWCLVPHIGSWAFVNSGIATFEESCRVLVGRDMGSVCSAWDFPANYDNAMMGRPVPEIPRSLSVFGDISVWEHGQMFDYYLHQVCPRTTPSCRATSPFASIILPFCLTASPALFKAIQALGACHWSRFDGSYSVLGLRLKSEALRDLRRRLSDGSLVFSADPEVLVIMMMLCLYEIVDDCDQHWTIHLQGAKALIRQRRQQVVHTEDSDSHRSLLDPVTAFAESFFAFQDVMGRTACGEEVNFGSDHWPENEQTVDLWMGCSPELVSILSSITELSRTRRLRAAGPASAQFTARAASLRRRLESLVQKLDGDGKDETLEAAAELKRLSAILYLHCSLYGSSPQTPLVADYVRKILRSASHLLDRGVVASITWPIFVAAVELDPAFDELWSEEHGPEASAVYGRPLVLRALAAMAQSSVSNVARTRAVIIKVWQSRDGDMLKAASAECSGSACNDWERYVAPISTAMSLA</sequence>
<dbReference type="VEuPathDB" id="FungiDB:ASPZODRAFT_72416"/>
<proteinExistence type="predicted"/>
<dbReference type="Pfam" id="PF00172">
    <property type="entry name" value="Zn_clus"/>
    <property type="match status" value="1"/>
</dbReference>
<feature type="compositionally biased region" description="Low complexity" evidence="6">
    <location>
        <begin position="78"/>
        <end position="92"/>
    </location>
</feature>
<keyword evidence="5" id="KW-0539">Nucleus</keyword>
<evidence type="ECO:0000256" key="3">
    <source>
        <dbReference type="ARBA" id="ARBA00023125"/>
    </source>
</evidence>
<dbReference type="InterPro" id="IPR021858">
    <property type="entry name" value="Fun_TF"/>
</dbReference>
<dbReference type="EMBL" id="KV878349">
    <property type="protein sequence ID" value="OJJ43946.1"/>
    <property type="molecule type" value="Genomic_DNA"/>
</dbReference>
<feature type="compositionally biased region" description="Basic and acidic residues" evidence="6">
    <location>
        <begin position="1"/>
        <end position="11"/>
    </location>
</feature>
<evidence type="ECO:0000259" key="7">
    <source>
        <dbReference type="PROSITE" id="PS50048"/>
    </source>
</evidence>
<gene>
    <name evidence="8" type="ORF">ASPZODRAFT_72416</name>
</gene>
<evidence type="ECO:0000256" key="4">
    <source>
        <dbReference type="ARBA" id="ARBA00023163"/>
    </source>
</evidence>
<dbReference type="Gene3D" id="4.10.240.10">
    <property type="entry name" value="Zn(2)-C6 fungal-type DNA-binding domain"/>
    <property type="match status" value="1"/>
</dbReference>
<keyword evidence="3" id="KW-0238">DNA-binding</keyword>
<protein>
    <recommendedName>
        <fullName evidence="7">Zn(2)-C6 fungal-type domain-containing protein</fullName>
    </recommendedName>
</protein>
<dbReference type="Pfam" id="PF11951">
    <property type="entry name" value="Fungal_trans_2"/>
    <property type="match status" value="1"/>
</dbReference>
<dbReference type="GeneID" id="34616300"/>
<dbReference type="AlphaFoldDB" id="A0A1L9S9Y4"/>
<feature type="domain" description="Zn(2)-C6 fungal-type" evidence="7">
    <location>
        <begin position="20"/>
        <end position="50"/>
    </location>
</feature>
<dbReference type="OrthoDB" id="5069333at2759"/>
<evidence type="ECO:0000313" key="8">
    <source>
        <dbReference type="EMBL" id="OJJ43946.1"/>
    </source>
</evidence>
<dbReference type="PRINTS" id="PR00755">
    <property type="entry name" value="AFLATOXINBRP"/>
</dbReference>
<dbReference type="CDD" id="cd00067">
    <property type="entry name" value="GAL4"/>
    <property type="match status" value="1"/>
</dbReference>
<dbReference type="GO" id="GO:0008270">
    <property type="term" value="F:zinc ion binding"/>
    <property type="evidence" value="ECO:0007669"/>
    <property type="project" value="InterPro"/>
</dbReference>
<dbReference type="GO" id="GO:0000981">
    <property type="term" value="F:DNA-binding transcription factor activity, RNA polymerase II-specific"/>
    <property type="evidence" value="ECO:0007669"/>
    <property type="project" value="InterPro"/>
</dbReference>
<dbReference type="InterPro" id="IPR036864">
    <property type="entry name" value="Zn2-C6_fun-type_DNA-bd_sf"/>
</dbReference>
<dbReference type="InterPro" id="IPR001138">
    <property type="entry name" value="Zn2Cys6_DnaBD"/>
</dbReference>
<dbReference type="PANTHER" id="PTHR37534:SF49">
    <property type="entry name" value="LYSINE BIOSYNTHESIS REGULATORY PROTEIN LYS14"/>
    <property type="match status" value="1"/>
</dbReference>
<dbReference type="PROSITE" id="PS00463">
    <property type="entry name" value="ZN2_CY6_FUNGAL_1"/>
    <property type="match status" value="1"/>
</dbReference>
<accession>A0A1L9S9Y4</accession>
<dbReference type="GO" id="GO:0045944">
    <property type="term" value="P:positive regulation of transcription by RNA polymerase II"/>
    <property type="evidence" value="ECO:0007669"/>
    <property type="project" value="TreeGrafter"/>
</dbReference>
<evidence type="ECO:0000256" key="6">
    <source>
        <dbReference type="SAM" id="MobiDB-lite"/>
    </source>
</evidence>
<dbReference type="GO" id="GO:0005634">
    <property type="term" value="C:nucleus"/>
    <property type="evidence" value="ECO:0007669"/>
    <property type="project" value="UniProtKB-SubCell"/>
</dbReference>
<dbReference type="SMART" id="SM00066">
    <property type="entry name" value="GAL4"/>
    <property type="match status" value="1"/>
</dbReference>
<keyword evidence="2" id="KW-0805">Transcription regulation</keyword>
<organism evidence="8 9">
    <name type="scientific">Penicilliopsis zonata CBS 506.65</name>
    <dbReference type="NCBI Taxonomy" id="1073090"/>
    <lineage>
        <taxon>Eukaryota</taxon>
        <taxon>Fungi</taxon>
        <taxon>Dikarya</taxon>
        <taxon>Ascomycota</taxon>
        <taxon>Pezizomycotina</taxon>
        <taxon>Eurotiomycetes</taxon>
        <taxon>Eurotiomycetidae</taxon>
        <taxon>Eurotiales</taxon>
        <taxon>Aspergillaceae</taxon>
        <taxon>Penicilliopsis</taxon>
    </lineage>
</organism>
<dbReference type="GO" id="GO:0000976">
    <property type="term" value="F:transcription cis-regulatory region binding"/>
    <property type="evidence" value="ECO:0007669"/>
    <property type="project" value="TreeGrafter"/>
</dbReference>
<evidence type="ECO:0000256" key="5">
    <source>
        <dbReference type="ARBA" id="ARBA00023242"/>
    </source>
</evidence>
<dbReference type="PROSITE" id="PS50048">
    <property type="entry name" value="ZN2_CY6_FUNGAL_2"/>
    <property type="match status" value="1"/>
</dbReference>
<feature type="region of interest" description="Disordered" evidence="6">
    <location>
        <begin position="1"/>
        <end position="20"/>
    </location>
</feature>
<dbReference type="RefSeq" id="XP_022578456.1">
    <property type="nucleotide sequence ID" value="XM_022729836.1"/>
</dbReference>
<dbReference type="PANTHER" id="PTHR37534">
    <property type="entry name" value="TRANSCRIPTIONAL ACTIVATOR PROTEIN UGA3"/>
    <property type="match status" value="1"/>
</dbReference>
<keyword evidence="9" id="KW-1185">Reference proteome</keyword>